<dbReference type="PANTHER" id="PTHR21047">
    <property type="entry name" value="DTDP-6-DEOXY-D-GLUCOSE-3,5 EPIMERASE"/>
    <property type="match status" value="1"/>
</dbReference>
<name>A0ABW4ZC31_9BACT</name>
<accession>A0ABW4ZC31</accession>
<dbReference type="CDD" id="cd00438">
    <property type="entry name" value="cupin_RmlC"/>
    <property type="match status" value="1"/>
</dbReference>
<evidence type="ECO:0000256" key="1">
    <source>
        <dbReference type="ARBA" id="ARBA00001298"/>
    </source>
</evidence>
<comment type="catalytic activity">
    <reaction evidence="1 5">
        <text>dTDP-4-dehydro-6-deoxy-alpha-D-glucose = dTDP-4-dehydro-beta-L-rhamnose</text>
        <dbReference type="Rhea" id="RHEA:16969"/>
        <dbReference type="ChEBI" id="CHEBI:57649"/>
        <dbReference type="ChEBI" id="CHEBI:62830"/>
        <dbReference type="EC" id="5.1.3.13"/>
    </reaction>
</comment>
<dbReference type="InterPro" id="IPR011051">
    <property type="entry name" value="RmlC_Cupin_sf"/>
</dbReference>
<evidence type="ECO:0000313" key="6">
    <source>
        <dbReference type="EMBL" id="MFD2159536.1"/>
    </source>
</evidence>
<evidence type="ECO:0000256" key="5">
    <source>
        <dbReference type="RuleBase" id="RU364069"/>
    </source>
</evidence>
<keyword evidence="7" id="KW-1185">Reference proteome</keyword>
<comment type="similarity">
    <text evidence="5">Belongs to the dTDP-4-dehydrorhamnose 3,5-epimerase family.</text>
</comment>
<dbReference type="GO" id="GO:0008830">
    <property type="term" value="F:dTDP-4-dehydrorhamnose 3,5-epimerase activity"/>
    <property type="evidence" value="ECO:0007669"/>
    <property type="project" value="UniProtKB-EC"/>
</dbReference>
<comment type="function">
    <text evidence="2 5">Catalyzes the epimerization of the C3' and C5'positions of dTDP-6-deoxy-D-xylo-4-hexulose, forming dTDP-6-deoxy-L-lyxo-4-hexulose.</text>
</comment>
<dbReference type="SUPFAM" id="SSF51182">
    <property type="entry name" value="RmlC-like cupins"/>
    <property type="match status" value="1"/>
</dbReference>
<sequence length="184" mass="20518">MTITPTEIPDVLILSPKKHGDARGFFSEVYKESVLAEHGFTEAFIQDNHAYSAEAGVLRGLHYQSPPFAQDKLVRVVRGSIYDVAVDIRKGSATFGKWVGVELSADNWQQLLVPKGFAHGYLTLEPDTEVLYKVTNRYAPECDKGVLWNDAEIGVDWPLKGEPILSAKDEVQPLLSEIELEFTL</sequence>
<comment type="caution">
    <text evidence="6">The sequence shown here is derived from an EMBL/GenBank/DDBJ whole genome shotgun (WGS) entry which is preliminary data.</text>
</comment>
<evidence type="ECO:0000256" key="3">
    <source>
        <dbReference type="ARBA" id="ARBA00012098"/>
    </source>
</evidence>
<dbReference type="PANTHER" id="PTHR21047:SF2">
    <property type="entry name" value="THYMIDINE DIPHOSPHO-4-KETO-RHAMNOSE 3,5-EPIMERASE"/>
    <property type="match status" value="1"/>
</dbReference>
<dbReference type="RefSeq" id="WP_377086300.1">
    <property type="nucleotide sequence ID" value="NZ_JBHSJL010000014.1"/>
</dbReference>
<dbReference type="Proteomes" id="UP001597389">
    <property type="component" value="Unassembled WGS sequence"/>
</dbReference>
<dbReference type="EMBL" id="JBHUJB010000046">
    <property type="protein sequence ID" value="MFD2159536.1"/>
    <property type="molecule type" value="Genomic_DNA"/>
</dbReference>
<dbReference type="InterPro" id="IPR000888">
    <property type="entry name" value="RmlC-like"/>
</dbReference>
<dbReference type="InterPro" id="IPR014710">
    <property type="entry name" value="RmlC-like_jellyroll"/>
</dbReference>
<dbReference type="Pfam" id="PF00908">
    <property type="entry name" value="dTDP_sugar_isom"/>
    <property type="match status" value="1"/>
</dbReference>
<comment type="pathway">
    <text evidence="5">Carbohydrate biosynthesis; dTDP-L-rhamnose biosynthesis.</text>
</comment>
<dbReference type="EC" id="5.1.3.13" evidence="3 5"/>
<dbReference type="NCBIfam" id="TIGR01221">
    <property type="entry name" value="rmlC"/>
    <property type="match status" value="1"/>
</dbReference>
<protein>
    <recommendedName>
        <fullName evidence="4 5">dTDP-4-dehydrorhamnose 3,5-epimerase</fullName>
        <ecNumber evidence="3 5">5.1.3.13</ecNumber>
    </recommendedName>
    <alternativeName>
        <fullName evidence="5">Thymidine diphospho-4-keto-rhamnose 3,5-epimerase</fullName>
    </alternativeName>
</protein>
<organism evidence="6 7">
    <name type="scientific">Rubritalea tangerina</name>
    <dbReference type="NCBI Taxonomy" id="430798"/>
    <lineage>
        <taxon>Bacteria</taxon>
        <taxon>Pseudomonadati</taxon>
        <taxon>Verrucomicrobiota</taxon>
        <taxon>Verrucomicrobiia</taxon>
        <taxon>Verrucomicrobiales</taxon>
        <taxon>Rubritaleaceae</taxon>
        <taxon>Rubritalea</taxon>
    </lineage>
</organism>
<evidence type="ECO:0000313" key="7">
    <source>
        <dbReference type="Proteomes" id="UP001597389"/>
    </source>
</evidence>
<proteinExistence type="inferred from homology"/>
<reference evidence="7" key="1">
    <citation type="journal article" date="2019" name="Int. J. Syst. Evol. Microbiol.">
        <title>The Global Catalogue of Microorganisms (GCM) 10K type strain sequencing project: providing services to taxonomists for standard genome sequencing and annotation.</title>
        <authorList>
            <consortium name="The Broad Institute Genomics Platform"/>
            <consortium name="The Broad Institute Genome Sequencing Center for Infectious Disease"/>
            <person name="Wu L."/>
            <person name="Ma J."/>
        </authorList>
    </citation>
    <scope>NUCLEOTIDE SEQUENCE [LARGE SCALE GENOMIC DNA]</scope>
    <source>
        <strain evidence="7">CCUG 57942</strain>
    </source>
</reference>
<gene>
    <name evidence="6" type="primary">rfbC</name>
    <name evidence="6" type="ORF">ACFSW8_11545</name>
</gene>
<evidence type="ECO:0000256" key="4">
    <source>
        <dbReference type="ARBA" id="ARBA00019595"/>
    </source>
</evidence>
<keyword evidence="5 6" id="KW-0413">Isomerase</keyword>
<comment type="subunit">
    <text evidence="5">Homodimer.</text>
</comment>
<dbReference type="Gene3D" id="2.60.120.10">
    <property type="entry name" value="Jelly Rolls"/>
    <property type="match status" value="1"/>
</dbReference>
<evidence type="ECO:0000256" key="2">
    <source>
        <dbReference type="ARBA" id="ARBA00001997"/>
    </source>
</evidence>